<reference evidence="1" key="1">
    <citation type="journal article" date="2014" name="Front. Microbiol.">
        <title>High frequency of phylogenetically diverse reductive dehalogenase-homologous genes in deep subseafloor sedimentary metagenomes.</title>
        <authorList>
            <person name="Kawai M."/>
            <person name="Futagami T."/>
            <person name="Toyoda A."/>
            <person name="Takaki Y."/>
            <person name="Nishi S."/>
            <person name="Hori S."/>
            <person name="Arai W."/>
            <person name="Tsubouchi T."/>
            <person name="Morono Y."/>
            <person name="Uchiyama I."/>
            <person name="Ito T."/>
            <person name="Fujiyama A."/>
            <person name="Inagaki F."/>
            <person name="Takami H."/>
        </authorList>
    </citation>
    <scope>NUCLEOTIDE SEQUENCE</scope>
    <source>
        <strain evidence="1">Expedition CK06-06</strain>
    </source>
</reference>
<organism evidence="1">
    <name type="scientific">marine sediment metagenome</name>
    <dbReference type="NCBI Taxonomy" id="412755"/>
    <lineage>
        <taxon>unclassified sequences</taxon>
        <taxon>metagenomes</taxon>
        <taxon>ecological metagenomes</taxon>
    </lineage>
</organism>
<evidence type="ECO:0000313" key="1">
    <source>
        <dbReference type="EMBL" id="GAF97013.1"/>
    </source>
</evidence>
<dbReference type="EMBL" id="BARS01018671">
    <property type="protein sequence ID" value="GAF97013.1"/>
    <property type="molecule type" value="Genomic_DNA"/>
</dbReference>
<protein>
    <submittedName>
        <fullName evidence="1">Uncharacterized protein</fullName>
    </submittedName>
</protein>
<proteinExistence type="predicted"/>
<gene>
    <name evidence="1" type="ORF">S01H1_30349</name>
</gene>
<comment type="caution">
    <text evidence="1">The sequence shown here is derived from an EMBL/GenBank/DDBJ whole genome shotgun (WGS) entry which is preliminary data.</text>
</comment>
<sequence>MHCKTRYYKFGGIAQKVTIGDKMRTITEAVVTGSFNPECSATDNNEYLLVLSTWQIRDPNASPDTIKSYLRMYDFVKHEKAGTSLNSSTNLTIPAPKDNDPIYNINKALFVCYSGWCKGKYKNTPSYMRYVLANLIDNEKDAIFLPLYSLSNLDSPDKYTKPLEIDVSKAAVITPPVKPKSSDKNSPKFFSYTLNATGLSKALKNVGVNGIGAQMEIEYDNKKSANYII</sequence>
<dbReference type="AlphaFoldDB" id="X0TTX4"/>
<name>X0TTX4_9ZZZZ</name>
<accession>X0TTX4</accession>
<feature type="non-terminal residue" evidence="1">
    <location>
        <position position="229"/>
    </location>
</feature>